<protein>
    <submittedName>
        <fullName evidence="2">Copper-containing nitrite reductase</fullName>
    </submittedName>
</protein>
<proteinExistence type="predicted"/>
<sequence length="50" mass="5341">SYGSVWIANTTIRQQIRGSGQFGAAVLAPCRFGAGRLGAADLARPAWRQH</sequence>
<evidence type="ECO:0000313" key="1">
    <source>
        <dbReference type="Proteomes" id="UP000050741"/>
    </source>
</evidence>
<keyword evidence="1" id="KW-1185">Reference proteome</keyword>
<reference evidence="1" key="1">
    <citation type="submission" date="2013-12" db="EMBL/GenBank/DDBJ databases">
        <authorList>
            <person name="Aslett M."/>
        </authorList>
    </citation>
    <scope>NUCLEOTIDE SEQUENCE [LARGE SCALE GENOMIC DNA]</scope>
    <source>
        <strain evidence="1">Lindley</strain>
    </source>
</reference>
<dbReference type="WBParaSite" id="GPLIN_001503500">
    <property type="protein sequence ID" value="GPLIN_001503500"/>
    <property type="gene ID" value="GPLIN_001503500"/>
</dbReference>
<accession>A0A183CQ77</accession>
<reference evidence="2" key="3">
    <citation type="submission" date="2016-06" db="UniProtKB">
        <authorList>
            <consortium name="WormBaseParasite"/>
        </authorList>
    </citation>
    <scope>IDENTIFICATION</scope>
</reference>
<name>A0A183CQ77_GLOPA</name>
<reference evidence="1" key="2">
    <citation type="submission" date="2014-05" db="EMBL/GenBank/DDBJ databases">
        <title>The genome and life-stage specific transcriptomes of Globodera pallida elucidate key aspects of plant parasitism by a cyst nematode.</title>
        <authorList>
            <person name="Cotton J.A."/>
            <person name="Lilley C.J."/>
            <person name="Jones L.M."/>
            <person name="Kikuchi T."/>
            <person name="Reid A.J."/>
            <person name="Thorpe P."/>
            <person name="Tsai I.J."/>
            <person name="Beasley H."/>
            <person name="Blok V."/>
            <person name="Cock P.J.A."/>
            <person name="Van den Akker S.E."/>
            <person name="Holroyd N."/>
            <person name="Hunt M."/>
            <person name="Mantelin S."/>
            <person name="Naghra H."/>
            <person name="Pain A."/>
            <person name="Palomares-Rius J.E."/>
            <person name="Zarowiecki M."/>
            <person name="Berriman M."/>
            <person name="Jones J.T."/>
            <person name="Urwin P.E."/>
        </authorList>
    </citation>
    <scope>NUCLEOTIDE SEQUENCE [LARGE SCALE GENOMIC DNA]</scope>
    <source>
        <strain evidence="1">Lindley</strain>
    </source>
</reference>
<dbReference type="Proteomes" id="UP000050741">
    <property type="component" value="Unassembled WGS sequence"/>
</dbReference>
<dbReference type="AlphaFoldDB" id="A0A183CQ77"/>
<evidence type="ECO:0000313" key="2">
    <source>
        <dbReference type="WBParaSite" id="GPLIN_001503500"/>
    </source>
</evidence>
<organism evidence="1 2">
    <name type="scientific">Globodera pallida</name>
    <name type="common">Potato cyst nematode worm</name>
    <name type="synonym">Heterodera pallida</name>
    <dbReference type="NCBI Taxonomy" id="36090"/>
    <lineage>
        <taxon>Eukaryota</taxon>
        <taxon>Metazoa</taxon>
        <taxon>Ecdysozoa</taxon>
        <taxon>Nematoda</taxon>
        <taxon>Chromadorea</taxon>
        <taxon>Rhabditida</taxon>
        <taxon>Tylenchina</taxon>
        <taxon>Tylenchomorpha</taxon>
        <taxon>Tylenchoidea</taxon>
        <taxon>Heteroderidae</taxon>
        <taxon>Heteroderinae</taxon>
        <taxon>Globodera</taxon>
    </lineage>
</organism>